<accession>D7D845</accession>
<keyword evidence="1 3" id="KW-0413">Isomerase</keyword>
<dbReference type="GeneID" id="9234117"/>
<proteinExistence type="predicted"/>
<dbReference type="HOGENOM" id="CLU_055583_0_0_2"/>
<reference evidence="3 4" key="2">
    <citation type="journal article" date="2011" name="Stand. Genomic Sci.">
        <title>Complete genome sequence of Staphylothermus hellenicus P8.</title>
        <authorList>
            <person name="Anderson I."/>
            <person name="Wirth R."/>
            <person name="Lucas S."/>
            <person name="Copeland A."/>
            <person name="Lapidus A."/>
            <person name="Cheng J.F."/>
            <person name="Goodwin L."/>
            <person name="Pitluck S."/>
            <person name="Davenport K."/>
            <person name="Detter J.C."/>
            <person name="Han C."/>
            <person name="Tapia R."/>
            <person name="Land M."/>
            <person name="Hauser L."/>
            <person name="Pati A."/>
            <person name="Mikhailova N."/>
            <person name="Woyke T."/>
            <person name="Klenk H.P."/>
            <person name="Kyrpides N."/>
            <person name="Ivanova N."/>
        </authorList>
    </citation>
    <scope>NUCLEOTIDE SEQUENCE [LARGE SCALE GENOMIC DNA]</scope>
    <source>
        <strain evidence="4">DSM 12710 / JCM 10830 / BK20S6-10-b1 / P8</strain>
    </source>
</reference>
<reference evidence="4" key="1">
    <citation type="submission" date="2010-05" db="EMBL/GenBank/DDBJ databases">
        <title>Complete sequence of Staphylothermus hellenicus DSM 12710.</title>
        <authorList>
            <consortium name="US DOE Joint Genome Institute"/>
            <person name="Lucas S."/>
            <person name="Copeland A."/>
            <person name="Lapidus A."/>
            <person name="Cheng J.-F."/>
            <person name="Bruce D."/>
            <person name="Goodwin L."/>
            <person name="Pitluck S."/>
            <person name="Davenport K."/>
            <person name="Detter J.C."/>
            <person name="Han C."/>
            <person name="Tapia R."/>
            <person name="Larimer F."/>
            <person name="Land M."/>
            <person name="Hauser L."/>
            <person name="Kyrpides N."/>
            <person name="Mikhailova N."/>
            <person name="Anderson I.J."/>
            <person name="Woyke T."/>
        </authorList>
    </citation>
    <scope>NUCLEOTIDE SEQUENCE [LARGE SCALE GENOMIC DNA]</scope>
    <source>
        <strain evidence="4">DSM 12710 / JCM 10830 / BK20S6-10-b1 / P8</strain>
    </source>
</reference>
<dbReference type="GO" id="GO:0016861">
    <property type="term" value="F:intramolecular oxidoreductase activity, interconverting aldoses and ketoses"/>
    <property type="evidence" value="ECO:0007669"/>
    <property type="project" value="InterPro"/>
</dbReference>
<dbReference type="PANTHER" id="PTHR36120:SF2">
    <property type="entry name" value="FUCOSE ISOMERASE"/>
    <property type="match status" value="1"/>
</dbReference>
<dbReference type="KEGG" id="shc:Shell_0828"/>
<protein>
    <submittedName>
        <fullName evidence="3">L-fucose isomerase 2 domain protein</fullName>
    </submittedName>
</protein>
<organism evidence="3 4">
    <name type="scientific">Staphylothermus hellenicus (strain DSM 12710 / JCM 10830 / BK20S6-10-b1 / P8)</name>
    <dbReference type="NCBI Taxonomy" id="591019"/>
    <lineage>
        <taxon>Archaea</taxon>
        <taxon>Thermoproteota</taxon>
        <taxon>Thermoprotei</taxon>
        <taxon>Desulfurococcales</taxon>
        <taxon>Desulfurococcaceae</taxon>
        <taxon>Staphylothermus</taxon>
    </lineage>
</organism>
<dbReference type="eggNOG" id="arCOG01772">
    <property type="taxonomic scope" value="Archaea"/>
</dbReference>
<keyword evidence="4" id="KW-1185">Reference proteome</keyword>
<dbReference type="RefSeq" id="WP_013143139.1">
    <property type="nucleotide sequence ID" value="NC_014205.1"/>
</dbReference>
<dbReference type="AlphaFoldDB" id="D7D845"/>
<dbReference type="EMBL" id="CP002051">
    <property type="protein sequence ID" value="ADI31941.1"/>
    <property type="molecule type" value="Genomic_DNA"/>
</dbReference>
<dbReference type="InterPro" id="IPR009015">
    <property type="entry name" value="Fucose_isomerase_N/cen_sf"/>
</dbReference>
<dbReference type="Proteomes" id="UP000002573">
    <property type="component" value="Chromosome"/>
</dbReference>
<sequence>MKMLLLGFASRLHGELYYESMFREVTDILSGFKDLEVYQDIVTEPLTIDLGNYDLVIAYLLTGGTSRLAYKVLTGANRKPVLIIAHSKHNSLASALSLRSKLVDAGIRVKLLYFLDRNDLLMKFTLFYKGLVAGYGLKHLRIVEINDYPGISGEGKIFADKFGAEIIHVDYDELWRRAEEASIDDIRELENIVHQYIDLSGTNKQYLDKVLRIYYGLRKLLSIHGANAIVIDCFPLVLKYNVTPCLAVAMMNVEGIPTACENDYYSLISLYTSLALTGYPGWISNPSGITSDGYLRFAHCTIAPILGRKCFLTTHFETGNPYAVVCRFRTDKVLFVRVDKDFNGLTIYRGKVIRSGLLEPGYCRTQLIIDTGILKPEEFVEKATGNHHVFIPWSKGLIESLKHMAWWLNWRVDIRN</sequence>
<name>D7D845_STAHD</name>
<evidence type="ECO:0000256" key="1">
    <source>
        <dbReference type="ARBA" id="ARBA00023235"/>
    </source>
</evidence>
<dbReference type="GO" id="GO:0005737">
    <property type="term" value="C:cytoplasm"/>
    <property type="evidence" value="ECO:0007669"/>
    <property type="project" value="InterPro"/>
</dbReference>
<dbReference type="GO" id="GO:0005996">
    <property type="term" value="P:monosaccharide metabolic process"/>
    <property type="evidence" value="ECO:0007669"/>
    <property type="project" value="InterPro"/>
</dbReference>
<gene>
    <name evidence="3" type="ordered locus">Shell_0828</name>
</gene>
<keyword evidence="2" id="KW-0119">Carbohydrate metabolism</keyword>
<dbReference type="STRING" id="591019.Shell_0828"/>
<dbReference type="SUPFAM" id="SSF53743">
    <property type="entry name" value="FucI/AraA N-terminal and middle domains"/>
    <property type="match status" value="1"/>
</dbReference>
<evidence type="ECO:0000313" key="3">
    <source>
        <dbReference type="EMBL" id="ADI31941.1"/>
    </source>
</evidence>
<dbReference type="PANTHER" id="PTHR36120">
    <property type="entry name" value="FUCOSE ISOMERASE"/>
    <property type="match status" value="1"/>
</dbReference>
<dbReference type="OrthoDB" id="26618at2157"/>
<evidence type="ECO:0000313" key="4">
    <source>
        <dbReference type="Proteomes" id="UP000002573"/>
    </source>
</evidence>
<evidence type="ECO:0000256" key="2">
    <source>
        <dbReference type="ARBA" id="ARBA00023277"/>
    </source>
</evidence>